<accession>A0A9W3A987</accession>
<evidence type="ECO:0000313" key="4">
    <source>
        <dbReference type="Proteomes" id="UP001165740"/>
    </source>
</evidence>
<feature type="compositionally biased region" description="Polar residues" evidence="1">
    <location>
        <begin position="541"/>
        <end position="552"/>
    </location>
</feature>
<keyword evidence="2" id="KW-1133">Transmembrane helix</keyword>
<feature type="domain" description="Ig-like" evidence="3">
    <location>
        <begin position="10"/>
        <end position="116"/>
    </location>
</feature>
<gene>
    <name evidence="5" type="primary">LOC106078753</name>
</gene>
<dbReference type="OrthoDB" id="6155840at2759"/>
<evidence type="ECO:0000259" key="3">
    <source>
        <dbReference type="PROSITE" id="PS50835"/>
    </source>
</evidence>
<feature type="transmembrane region" description="Helical" evidence="2">
    <location>
        <begin position="231"/>
        <end position="254"/>
    </location>
</feature>
<keyword evidence="2" id="KW-0812">Transmembrane</keyword>
<dbReference type="InterPro" id="IPR007110">
    <property type="entry name" value="Ig-like_dom"/>
</dbReference>
<feature type="region of interest" description="Disordered" evidence="1">
    <location>
        <begin position="288"/>
        <end position="334"/>
    </location>
</feature>
<evidence type="ECO:0000256" key="1">
    <source>
        <dbReference type="SAM" id="MobiDB-lite"/>
    </source>
</evidence>
<protein>
    <submittedName>
        <fullName evidence="5">Uncharacterized protein LOC106078753 isoform X1</fullName>
    </submittedName>
</protein>
<dbReference type="InterPro" id="IPR036179">
    <property type="entry name" value="Ig-like_dom_sf"/>
</dbReference>
<reference evidence="5" key="1">
    <citation type="submission" date="2025-08" db="UniProtKB">
        <authorList>
            <consortium name="RefSeq"/>
        </authorList>
    </citation>
    <scope>IDENTIFICATION</scope>
</reference>
<dbReference type="AlphaFoldDB" id="A0A9W3A987"/>
<keyword evidence="4" id="KW-1185">Reference proteome</keyword>
<keyword evidence="2" id="KW-0472">Membrane</keyword>
<dbReference type="GeneID" id="106078753"/>
<feature type="domain" description="Ig-like" evidence="3">
    <location>
        <begin position="120"/>
        <end position="210"/>
    </location>
</feature>
<dbReference type="SMART" id="SM00409">
    <property type="entry name" value="IG"/>
    <property type="match status" value="2"/>
</dbReference>
<proteinExistence type="predicted"/>
<organism evidence="4 5">
    <name type="scientific">Biomphalaria glabrata</name>
    <name type="common">Bloodfluke planorb</name>
    <name type="synonym">Freshwater snail</name>
    <dbReference type="NCBI Taxonomy" id="6526"/>
    <lineage>
        <taxon>Eukaryota</taxon>
        <taxon>Metazoa</taxon>
        <taxon>Spiralia</taxon>
        <taxon>Lophotrochozoa</taxon>
        <taxon>Mollusca</taxon>
        <taxon>Gastropoda</taxon>
        <taxon>Heterobranchia</taxon>
        <taxon>Euthyneura</taxon>
        <taxon>Panpulmonata</taxon>
        <taxon>Hygrophila</taxon>
        <taxon>Lymnaeoidea</taxon>
        <taxon>Planorbidae</taxon>
        <taxon>Biomphalaria</taxon>
    </lineage>
</organism>
<dbReference type="InterPro" id="IPR013783">
    <property type="entry name" value="Ig-like_fold"/>
</dbReference>
<sequence length="576" mass="65438">MSSSSSTVSPTLELKQEVREKIDKYLENSWENLHRLVGQTVRLVCHHPITVAVTMELPGSHLAWLINGSPLIMDPSRVFYYKGNIDITDLSPSDTGVYECIVRWTSGNILDNVTVGVYSLQVSTLSATRYIFEYEPLKLVCNSGSLGRLFPAATRQWFFNETAFTLLPSLLADNETVEVIHKIHKNQSGVWKCQVTHSRSGRVWDTAWLNVTVQDPPSFIARWYRQMADHVGIVFAALGLIIIISFLIFLYSAYQVKHIEDEADDEFKRQRADWEDIFSGFVEKGEITAEDFPEPEPKETSLEEEDEEEEDVDEDTDEEEHSGSEDVSDNARVRGQKVSDVSINKVLVADDSDKNIFTNTGRVYVRNSRRRRLLDSTPPRLQGALRSCRSPRHSSFDSIRDCPYTELEKRRRPRPSSAKMFTALNKQEAFQWLFKNSPDMRTINALLKETADISLVDLDFSPGKLVSSTDTQSFGVDPESTACKSLETPSKVQGRFGQQEGHSRCLDTCSTDKQPHRVRFSLDMPQRHSEQRVGLSKMSRNKVSTQSKSSGHNLKLMPSRSHIKYMSLPQEAEDLV</sequence>
<feature type="compositionally biased region" description="Basic and acidic residues" evidence="1">
    <location>
        <begin position="321"/>
        <end position="332"/>
    </location>
</feature>
<dbReference type="Gene3D" id="2.60.40.10">
    <property type="entry name" value="Immunoglobulins"/>
    <property type="match status" value="1"/>
</dbReference>
<name>A0A9W3A987_BIOGL</name>
<dbReference type="SUPFAM" id="SSF48726">
    <property type="entry name" value="Immunoglobulin"/>
    <property type="match status" value="2"/>
</dbReference>
<dbReference type="PROSITE" id="PS50835">
    <property type="entry name" value="IG_LIKE"/>
    <property type="match status" value="2"/>
</dbReference>
<evidence type="ECO:0000313" key="5">
    <source>
        <dbReference type="RefSeq" id="XP_055883731.1"/>
    </source>
</evidence>
<feature type="region of interest" description="Disordered" evidence="1">
    <location>
        <begin position="526"/>
        <end position="555"/>
    </location>
</feature>
<dbReference type="InterPro" id="IPR003599">
    <property type="entry name" value="Ig_sub"/>
</dbReference>
<feature type="compositionally biased region" description="Acidic residues" evidence="1">
    <location>
        <begin position="302"/>
        <end position="320"/>
    </location>
</feature>
<evidence type="ECO:0000256" key="2">
    <source>
        <dbReference type="SAM" id="Phobius"/>
    </source>
</evidence>
<dbReference type="Proteomes" id="UP001165740">
    <property type="component" value="Chromosome 4"/>
</dbReference>
<dbReference type="RefSeq" id="XP_055883731.1">
    <property type="nucleotide sequence ID" value="XM_056027756.1"/>
</dbReference>